<organism evidence="4 5">
    <name type="scientific">Cladosporium halotolerans</name>
    <dbReference type="NCBI Taxonomy" id="1052096"/>
    <lineage>
        <taxon>Eukaryota</taxon>
        <taxon>Fungi</taxon>
        <taxon>Dikarya</taxon>
        <taxon>Ascomycota</taxon>
        <taxon>Pezizomycotina</taxon>
        <taxon>Dothideomycetes</taxon>
        <taxon>Dothideomycetidae</taxon>
        <taxon>Cladosporiales</taxon>
        <taxon>Cladosporiaceae</taxon>
        <taxon>Cladosporium</taxon>
    </lineage>
</organism>
<reference evidence="4 5" key="1">
    <citation type="journal article" date="2020" name="Microbiol. Resour. Announc.">
        <title>Draft Genome Sequence of a Cladosporium Species Isolated from the Mesophotic Ascidian Didemnum maculosum.</title>
        <authorList>
            <person name="Gioti A."/>
            <person name="Siaperas R."/>
            <person name="Nikolaivits E."/>
            <person name="Le Goff G."/>
            <person name="Ouazzani J."/>
            <person name="Kotoulas G."/>
            <person name="Topakas E."/>
        </authorList>
    </citation>
    <scope>NUCLEOTIDE SEQUENCE [LARGE SCALE GENOMIC DNA]</scope>
    <source>
        <strain evidence="4 5">TM138-S3</strain>
    </source>
</reference>
<dbReference type="Pfam" id="PF12796">
    <property type="entry name" value="Ank_2"/>
    <property type="match status" value="3"/>
</dbReference>
<dbReference type="Gene3D" id="1.25.40.20">
    <property type="entry name" value="Ankyrin repeat-containing domain"/>
    <property type="match status" value="5"/>
</dbReference>
<dbReference type="AlphaFoldDB" id="A0AB34KX53"/>
<keyword evidence="5" id="KW-1185">Reference proteome</keyword>
<dbReference type="PRINTS" id="PR01415">
    <property type="entry name" value="ANKYRIN"/>
</dbReference>
<proteinExistence type="predicted"/>
<keyword evidence="1" id="KW-0677">Repeat</keyword>
<dbReference type="PROSITE" id="PS50297">
    <property type="entry name" value="ANK_REP_REGION"/>
    <property type="match status" value="4"/>
</dbReference>
<dbReference type="GeneID" id="96004188"/>
<evidence type="ECO:0000313" key="4">
    <source>
        <dbReference type="EMBL" id="KAL1588476.1"/>
    </source>
</evidence>
<evidence type="ECO:0000256" key="2">
    <source>
        <dbReference type="ARBA" id="ARBA00023043"/>
    </source>
</evidence>
<feature type="repeat" description="ANK" evidence="3">
    <location>
        <begin position="291"/>
        <end position="325"/>
    </location>
</feature>
<dbReference type="EMBL" id="JAAQHG020000007">
    <property type="protein sequence ID" value="KAL1588476.1"/>
    <property type="molecule type" value="Genomic_DNA"/>
</dbReference>
<protein>
    <submittedName>
        <fullName evidence="4">Uncharacterized protein</fullName>
    </submittedName>
</protein>
<dbReference type="PANTHER" id="PTHR24188:SF29">
    <property type="entry name" value="GH09064P"/>
    <property type="match status" value="1"/>
</dbReference>
<dbReference type="RefSeq" id="XP_069231581.1">
    <property type="nucleotide sequence ID" value="XM_069371350.1"/>
</dbReference>
<feature type="repeat" description="ANK" evidence="3">
    <location>
        <begin position="385"/>
        <end position="408"/>
    </location>
</feature>
<gene>
    <name evidence="4" type="ORF">WHR41_02744</name>
</gene>
<keyword evidence="2 3" id="KW-0040">ANK repeat</keyword>
<dbReference type="InterPro" id="IPR036770">
    <property type="entry name" value="Ankyrin_rpt-contain_sf"/>
</dbReference>
<evidence type="ECO:0000313" key="5">
    <source>
        <dbReference type="Proteomes" id="UP000803884"/>
    </source>
</evidence>
<evidence type="ECO:0000256" key="3">
    <source>
        <dbReference type="PROSITE-ProRule" id="PRU00023"/>
    </source>
</evidence>
<sequence length="505" mass="54607">MHASVKPLSASCAGTPKLPADFEDRLEVIELLMNRGAQVAQLNPLKKNALFFIGDSRVAEILLGKAGKPDLEHALEAKDLEGCTALLSLLGSSVGSEIPSLLIDSGASLHAVDGDGRSTLVTAVWKNRTEIVREILRDHKVAAKEDHRKRNIWHHVTYTNTEKVLTDSTIDLLLSIDERIASVNQLDEKKRSSLHSSAIWGTTRIAKIILARSTASVHATEHHDKTPLHFAATYGHVEIADMLLRNRAAIDAQCYGNLTPLHMACGSGTDSVEMVNFLLKKGASVKSRSDDQMTPLHIAAAHGQVKIVNALLVPLNGADVNAVSEGGWTPLHLASCGQHTRHLDAPVGNFESGLKVSELKVTVDYVATVRALLAGHANINQTSRTLRTALHIAAEWGQEDIVKVLLEKKNIRFTAKDSAGNTPLLDAANSTQRGKIVPLLTPWTTHGVESLPSDIKTAAKSFDANIVDFQNSSGKIRRYRASVFDVLYRNHGSAGEEASVGSICQ</sequence>
<dbReference type="PROSITE" id="PS50088">
    <property type="entry name" value="ANK_REPEAT"/>
    <property type="match status" value="4"/>
</dbReference>
<name>A0AB34KX53_9PEZI</name>
<dbReference type="Proteomes" id="UP000803884">
    <property type="component" value="Unassembled WGS sequence"/>
</dbReference>
<comment type="caution">
    <text evidence="4">The sequence shown here is derived from an EMBL/GenBank/DDBJ whole genome shotgun (WGS) entry which is preliminary data.</text>
</comment>
<dbReference type="SUPFAM" id="SSF48403">
    <property type="entry name" value="Ankyrin repeat"/>
    <property type="match status" value="2"/>
</dbReference>
<feature type="repeat" description="ANK" evidence="3">
    <location>
        <begin position="223"/>
        <end position="255"/>
    </location>
</feature>
<dbReference type="PANTHER" id="PTHR24188">
    <property type="entry name" value="ANKYRIN REPEAT PROTEIN"/>
    <property type="match status" value="1"/>
</dbReference>
<evidence type="ECO:0000256" key="1">
    <source>
        <dbReference type="ARBA" id="ARBA00022737"/>
    </source>
</evidence>
<dbReference type="SMART" id="SM00248">
    <property type="entry name" value="ANK"/>
    <property type="match status" value="7"/>
</dbReference>
<accession>A0AB34KX53</accession>
<dbReference type="InterPro" id="IPR002110">
    <property type="entry name" value="Ankyrin_rpt"/>
</dbReference>
<feature type="repeat" description="ANK" evidence="3">
    <location>
        <begin position="256"/>
        <end position="290"/>
    </location>
</feature>